<sequence length="482" mass="54998">MSRCFPFPPPGYEKKPRSDLEDLLIKENHKEKKHRKDKKDKEKREGKERKDREKNKDRSKDKHREKKDKKEKHRNKDKKKHNYRDKDKKRISNERKGEEHTNGDNERKLGEDSSKAECLKDPKFLGELGGSIRNGESGSDSRMGGITGKVQGTCQSMGSSAEMEGSTGNKMVPNITIPEQRRRMGMASAMEYMGTEYGTPQNSICDEQRRDNGMCRPMVVDADRKIEAEDKTQDQEDDYGKGNGHKDRVREKMHKEKNRDKDKKKEKEKEKIREKGERKHKGQNKLREVDKKEQVYAQNLGSLVTPKEDQKSACADGGLKRKEINGFLHENEVRCNKLSRAASSQLLLENGSKLDQSHIGSPCASGGCEAVNTVVGSILSKANKVNGMTTVQPPSAVLEAPENGKSFKKPPHPDQKHLSQILHLPRMEEWSEFDDQEWLLNRDSVRQKPETKPEADECLQVWASALRIESADVLALPYVIPY</sequence>
<dbReference type="AlphaFoldDB" id="A0A1D1YJC7"/>
<dbReference type="PANTHER" id="PTHR34660">
    <property type="entry name" value="MYB-LIKE PROTEIN X"/>
    <property type="match status" value="1"/>
</dbReference>
<name>A0A1D1YJC7_9ARAE</name>
<feature type="compositionally biased region" description="Basic and acidic residues" evidence="1">
    <location>
        <begin position="39"/>
        <end position="62"/>
    </location>
</feature>
<protein>
    <submittedName>
        <fullName evidence="2">TRAF3-interacting protein 1</fullName>
    </submittedName>
</protein>
<feature type="compositionally biased region" description="Basic and acidic residues" evidence="1">
    <location>
        <begin position="84"/>
        <end position="124"/>
    </location>
</feature>
<dbReference type="EMBL" id="GDJX01013188">
    <property type="protein sequence ID" value="JAT54748.1"/>
    <property type="molecule type" value="Transcribed_RNA"/>
</dbReference>
<feature type="compositionally biased region" description="Basic residues" evidence="1">
    <location>
        <begin position="63"/>
        <end position="83"/>
    </location>
</feature>
<feature type="compositionally biased region" description="Basic and acidic residues" evidence="1">
    <location>
        <begin position="12"/>
        <end position="30"/>
    </location>
</feature>
<evidence type="ECO:0000313" key="2">
    <source>
        <dbReference type="EMBL" id="JAT54748.1"/>
    </source>
</evidence>
<proteinExistence type="predicted"/>
<reference evidence="2" key="1">
    <citation type="submission" date="2015-07" db="EMBL/GenBank/DDBJ databases">
        <title>Transcriptome Assembly of Anthurium amnicola.</title>
        <authorList>
            <person name="Suzuki J."/>
        </authorList>
    </citation>
    <scope>NUCLEOTIDE SEQUENCE</scope>
</reference>
<feature type="compositionally biased region" description="Polar residues" evidence="1">
    <location>
        <begin position="150"/>
        <end position="159"/>
    </location>
</feature>
<dbReference type="PANTHER" id="PTHR34660:SF3">
    <property type="entry name" value="RRM DOMAIN-CONTAINING PROTEIN"/>
    <property type="match status" value="1"/>
</dbReference>
<feature type="region of interest" description="Disordered" evidence="1">
    <location>
        <begin position="1"/>
        <end position="178"/>
    </location>
</feature>
<feature type="compositionally biased region" description="Pro residues" evidence="1">
    <location>
        <begin position="1"/>
        <end position="11"/>
    </location>
</feature>
<organism evidence="2">
    <name type="scientific">Anthurium amnicola</name>
    <dbReference type="NCBI Taxonomy" id="1678845"/>
    <lineage>
        <taxon>Eukaryota</taxon>
        <taxon>Viridiplantae</taxon>
        <taxon>Streptophyta</taxon>
        <taxon>Embryophyta</taxon>
        <taxon>Tracheophyta</taxon>
        <taxon>Spermatophyta</taxon>
        <taxon>Magnoliopsida</taxon>
        <taxon>Liliopsida</taxon>
        <taxon>Araceae</taxon>
        <taxon>Pothoideae</taxon>
        <taxon>Potheae</taxon>
        <taxon>Anthurium</taxon>
    </lineage>
</organism>
<feature type="region of interest" description="Disordered" evidence="1">
    <location>
        <begin position="199"/>
        <end position="293"/>
    </location>
</feature>
<evidence type="ECO:0000256" key="1">
    <source>
        <dbReference type="SAM" id="MobiDB-lite"/>
    </source>
</evidence>
<gene>
    <name evidence="2" type="primary">traf3ip1_10</name>
    <name evidence="2" type="ORF">g.49885</name>
</gene>
<accession>A0A1D1YJC7</accession>
<feature type="compositionally biased region" description="Basic and acidic residues" evidence="1">
    <location>
        <begin position="221"/>
        <end position="277"/>
    </location>
</feature>